<dbReference type="RefSeq" id="WP_199596906.1">
    <property type="nucleotide sequence ID" value="NZ_JAEHJZ010000004.1"/>
</dbReference>
<gene>
    <name evidence="1" type="ORF">JEM65_02125</name>
</gene>
<evidence type="ECO:0000313" key="2">
    <source>
        <dbReference type="Proteomes" id="UP000662373"/>
    </source>
</evidence>
<accession>A0A934KNX7</accession>
<name>A0A934KNX7_9FLAO</name>
<evidence type="ECO:0000313" key="1">
    <source>
        <dbReference type="EMBL" id="MBJ7879455.1"/>
    </source>
</evidence>
<organism evidence="1 2">
    <name type="scientific">Gelidibacter salicanalis</name>
    <dbReference type="NCBI Taxonomy" id="291193"/>
    <lineage>
        <taxon>Bacteria</taxon>
        <taxon>Pseudomonadati</taxon>
        <taxon>Bacteroidota</taxon>
        <taxon>Flavobacteriia</taxon>
        <taxon>Flavobacteriales</taxon>
        <taxon>Flavobacteriaceae</taxon>
        <taxon>Gelidibacter</taxon>
    </lineage>
</organism>
<protein>
    <submittedName>
        <fullName evidence="1">Uncharacterized protein</fullName>
    </submittedName>
</protein>
<dbReference type="EMBL" id="JAEHJZ010000004">
    <property type="protein sequence ID" value="MBJ7879455.1"/>
    <property type="molecule type" value="Genomic_DNA"/>
</dbReference>
<dbReference type="Proteomes" id="UP000662373">
    <property type="component" value="Unassembled WGS sequence"/>
</dbReference>
<keyword evidence="2" id="KW-1185">Reference proteome</keyword>
<sequence length="152" mass="16861">MKFLISIVALMVFSNQCGQRNDTTNTDSPSTSAQEELAIIYEAQSRGFYEKLWVDQSSISFADNRDLSNVKTRPISKADWGELVALKNALNLKTLPNLKAPSEKRFSDGAAIGSLTIKTKQAEVESSEFDHGNPPKELKSLLNKLLSIKEKL</sequence>
<proteinExistence type="predicted"/>
<reference evidence="1 2" key="1">
    <citation type="submission" date="2020-09" db="EMBL/GenBank/DDBJ databases">
        <title>Draft genome of Gelidibacter salicanalis PAMC21136.</title>
        <authorList>
            <person name="Park H."/>
        </authorList>
    </citation>
    <scope>NUCLEOTIDE SEQUENCE [LARGE SCALE GENOMIC DNA]</scope>
    <source>
        <strain evidence="1 2">PAMC21136</strain>
    </source>
</reference>
<dbReference type="AlphaFoldDB" id="A0A934KNX7"/>
<comment type="caution">
    <text evidence="1">The sequence shown here is derived from an EMBL/GenBank/DDBJ whole genome shotgun (WGS) entry which is preliminary data.</text>
</comment>